<organism evidence="3">
    <name type="scientific">marine sediment metagenome</name>
    <dbReference type="NCBI Taxonomy" id="412755"/>
    <lineage>
        <taxon>unclassified sequences</taxon>
        <taxon>metagenomes</taxon>
        <taxon>ecological metagenomes</taxon>
    </lineage>
</organism>
<dbReference type="PANTHER" id="PTHR42824:SF1">
    <property type="entry name" value="GLUTAMINE AMIDOTRANSFERASE YAFJ-RELATED"/>
    <property type="match status" value="1"/>
</dbReference>
<evidence type="ECO:0000313" key="3">
    <source>
        <dbReference type="EMBL" id="KKM85433.1"/>
    </source>
</evidence>
<sequence length="426" mass="48414">MCILCALQTYRERKWCLDVHNTCGCIFIPGFLGKERTATICIAIAQPAKTNTLTIKQLERGWNRNPDGGGFAFINDEGMIEQFHTMDKETLILTYLEKHEQYGESSPFIVHMRIATHGGIKLSVTHPYTLPLKGEGEMVFAHNGIFLGMNEHTSDDVSDTMVFGEHILSQLDDSWLDNKYIFDMVETYCAYSKLVFLTTSPALQSELYIVNDKDGTWREGVWYSNHSCLAWGGFAKPMKDYSSKGYKRFGKNTYNAPEKGGHKTPAKDYEAMAKKFMDKKEAEEAGECHAMGDEDCTCIVCVRKNIRSTTPRMVFDEKLDQWVDANDYVVKDTFGDWLYEVNVRYEAEEVVGASVEERQEMISHSAEKGDACIICTGIDQCYCNDLCNECYYVYFDCECEGSFISIYRAIGESDYTTDAESEDEDA</sequence>
<dbReference type="PANTHER" id="PTHR42824">
    <property type="entry name" value="GLUTAMINE AMIDOTRANSFERASE"/>
    <property type="match status" value="1"/>
</dbReference>
<feature type="domain" description="Glutamine amidotransferase type-2" evidence="2">
    <location>
        <begin position="23"/>
        <end position="294"/>
    </location>
</feature>
<dbReference type="AlphaFoldDB" id="A0A0F9KUM5"/>
<dbReference type="Gene3D" id="3.60.20.10">
    <property type="entry name" value="Glutamine Phosphoribosylpyrophosphate, subunit 1, domain 1"/>
    <property type="match status" value="1"/>
</dbReference>
<dbReference type="CDD" id="cd00352">
    <property type="entry name" value="Gn_AT_II"/>
    <property type="match status" value="1"/>
</dbReference>
<dbReference type="SUPFAM" id="SSF56235">
    <property type="entry name" value="N-terminal nucleophile aminohydrolases (Ntn hydrolases)"/>
    <property type="match status" value="1"/>
</dbReference>
<name>A0A0F9KUM5_9ZZZZ</name>
<evidence type="ECO:0000256" key="1">
    <source>
        <dbReference type="ARBA" id="ARBA00022962"/>
    </source>
</evidence>
<keyword evidence="1" id="KW-0315">Glutamine amidotransferase</keyword>
<dbReference type="PROSITE" id="PS51278">
    <property type="entry name" value="GATASE_TYPE_2"/>
    <property type="match status" value="1"/>
</dbReference>
<dbReference type="EMBL" id="LAZR01007412">
    <property type="protein sequence ID" value="KKM85433.1"/>
    <property type="molecule type" value="Genomic_DNA"/>
</dbReference>
<dbReference type="InterPro" id="IPR029055">
    <property type="entry name" value="Ntn_hydrolases_N"/>
</dbReference>
<gene>
    <name evidence="3" type="ORF">LCGC14_1289160</name>
</gene>
<proteinExistence type="predicted"/>
<dbReference type="Pfam" id="PF13230">
    <property type="entry name" value="GATase_4"/>
    <property type="match status" value="1"/>
</dbReference>
<protein>
    <recommendedName>
        <fullName evidence="2">Glutamine amidotransferase type-2 domain-containing protein</fullName>
    </recommendedName>
</protein>
<evidence type="ECO:0000259" key="2">
    <source>
        <dbReference type="PROSITE" id="PS51278"/>
    </source>
</evidence>
<dbReference type="InterPro" id="IPR017932">
    <property type="entry name" value="GATase_2_dom"/>
</dbReference>
<dbReference type="InterPro" id="IPR026869">
    <property type="entry name" value="EgtC-like"/>
</dbReference>
<comment type="caution">
    <text evidence="3">The sequence shown here is derived from an EMBL/GenBank/DDBJ whole genome shotgun (WGS) entry which is preliminary data.</text>
</comment>
<accession>A0A0F9KUM5</accession>
<reference evidence="3" key="1">
    <citation type="journal article" date="2015" name="Nature">
        <title>Complex archaea that bridge the gap between prokaryotes and eukaryotes.</title>
        <authorList>
            <person name="Spang A."/>
            <person name="Saw J.H."/>
            <person name="Jorgensen S.L."/>
            <person name="Zaremba-Niedzwiedzka K."/>
            <person name="Martijn J."/>
            <person name="Lind A.E."/>
            <person name="van Eijk R."/>
            <person name="Schleper C."/>
            <person name="Guy L."/>
            <person name="Ettema T.J."/>
        </authorList>
    </citation>
    <scope>NUCLEOTIDE SEQUENCE</scope>
</reference>